<dbReference type="GO" id="GO:0006878">
    <property type="term" value="P:intracellular copper ion homeostasis"/>
    <property type="evidence" value="ECO:0007669"/>
    <property type="project" value="TreeGrafter"/>
</dbReference>
<dbReference type="Pfam" id="PF00649">
    <property type="entry name" value="Copper-fist"/>
    <property type="match status" value="1"/>
</dbReference>
<organism evidence="10 11">
    <name type="scientific">Aplosporella prunicola CBS 121167</name>
    <dbReference type="NCBI Taxonomy" id="1176127"/>
    <lineage>
        <taxon>Eukaryota</taxon>
        <taxon>Fungi</taxon>
        <taxon>Dikarya</taxon>
        <taxon>Ascomycota</taxon>
        <taxon>Pezizomycotina</taxon>
        <taxon>Dothideomycetes</taxon>
        <taxon>Dothideomycetes incertae sedis</taxon>
        <taxon>Botryosphaeriales</taxon>
        <taxon>Aplosporellaceae</taxon>
        <taxon>Aplosporella</taxon>
    </lineage>
</organism>
<dbReference type="AlphaFoldDB" id="A0A6A6AYC8"/>
<evidence type="ECO:0000256" key="3">
    <source>
        <dbReference type="ARBA" id="ARBA00022833"/>
    </source>
</evidence>
<name>A0A6A6AYC8_9PEZI</name>
<protein>
    <recommendedName>
        <fullName evidence="9">Copper-fist domain-containing protein</fullName>
    </recommendedName>
</protein>
<dbReference type="GO" id="GO:0045944">
    <property type="term" value="P:positive regulation of transcription by RNA polymerase II"/>
    <property type="evidence" value="ECO:0007669"/>
    <property type="project" value="TreeGrafter"/>
</dbReference>
<keyword evidence="6" id="KW-0804">Transcription</keyword>
<dbReference type="SMART" id="SM00412">
    <property type="entry name" value="Cu_FIST"/>
    <property type="match status" value="1"/>
</dbReference>
<keyword evidence="7" id="KW-0539">Nucleus</keyword>
<evidence type="ECO:0000259" key="9">
    <source>
        <dbReference type="PROSITE" id="PS50073"/>
    </source>
</evidence>
<keyword evidence="5" id="KW-0805">Transcription regulation</keyword>
<evidence type="ECO:0000256" key="7">
    <source>
        <dbReference type="ARBA" id="ARBA00023242"/>
    </source>
</evidence>
<dbReference type="PANTHER" id="PTHR28088">
    <property type="entry name" value="TRANSCRIPTIONAL ACTIVATOR HAA1-RELATED"/>
    <property type="match status" value="1"/>
</dbReference>
<dbReference type="GO" id="GO:0000981">
    <property type="term" value="F:DNA-binding transcription factor activity, RNA polymerase II-specific"/>
    <property type="evidence" value="ECO:0007669"/>
    <property type="project" value="TreeGrafter"/>
</dbReference>
<dbReference type="SMART" id="SM01090">
    <property type="entry name" value="Copper-fist"/>
    <property type="match status" value="1"/>
</dbReference>
<keyword evidence="4" id="KW-0186">Copper</keyword>
<dbReference type="GO" id="GO:0005507">
    <property type="term" value="F:copper ion binding"/>
    <property type="evidence" value="ECO:0007669"/>
    <property type="project" value="InterPro"/>
</dbReference>
<evidence type="ECO:0000313" key="11">
    <source>
        <dbReference type="Proteomes" id="UP000799438"/>
    </source>
</evidence>
<dbReference type="GO" id="GO:0006879">
    <property type="term" value="P:intracellular iron ion homeostasis"/>
    <property type="evidence" value="ECO:0007669"/>
    <property type="project" value="TreeGrafter"/>
</dbReference>
<evidence type="ECO:0000256" key="1">
    <source>
        <dbReference type="ARBA" id="ARBA00004123"/>
    </source>
</evidence>
<feature type="domain" description="Copper-fist" evidence="9">
    <location>
        <begin position="1"/>
        <end position="40"/>
    </location>
</feature>
<dbReference type="Gene3D" id="3.90.430.10">
    <property type="entry name" value="Copper fist DNA-binding domain"/>
    <property type="match status" value="1"/>
</dbReference>
<sequence length="567" mass="61556">MPIVNGEKYACDSCIKGHRVSGCTHSDRPLKHINPKGRPVKQCEHCQKARKTKSHHARCDCGTKKDKTKAAAEKAASEGDHDTTLNLHPGQDDGCRCFLGQGGQCICGLKKDPLDLRIDTGIHRLPAHLSKSKPPLVSSRSEAHLTVFANGHHKPCHGRLNNTAHTSGVPYKIPRHHTMSQVPHHQSHDNLGEIYSKTMDPARRSVDSLNLNMSSNSPFGYFTPQSTAESVPLTPLAGSMEHDTNMFDPSKYMFSSQPVDKVVGGTSMPHGLPMSESVPVHTYPWMDNMYPAPMVPQYGLDSISTSPTGDITPDVEFGLPTSHTDININPWSAGDLPLDPNKLSESFPQPISHSGDSNRQSMPGMTTSSGTQSEVGEPPAFGDMDLNKMQQPFGDQMLDGYQFREPSSYRLSTQSLQSLQSQNQQLPTSVPPNENRRSLDVDYMRGSQGGFPMSFSHSQSPESMFVSSAPMDSQRIYRTAAPTSTSGSSESSRTVVPTTGEYEISFPPAIIGGGGSVGASVGTADASQGSWFNFLDNGMNNGMNIDGLAMPVAMDNTHTTHEYSTWL</sequence>
<evidence type="ECO:0000256" key="8">
    <source>
        <dbReference type="SAM" id="MobiDB-lite"/>
    </source>
</evidence>
<feature type="region of interest" description="Disordered" evidence="8">
    <location>
        <begin position="326"/>
        <end position="392"/>
    </location>
</feature>
<accession>A0A6A6AYC8</accession>
<dbReference type="EMBL" id="ML995527">
    <property type="protein sequence ID" value="KAF2136258.1"/>
    <property type="molecule type" value="Genomic_DNA"/>
</dbReference>
<gene>
    <name evidence="10" type="ORF">K452DRAFT_237810</name>
</gene>
<dbReference type="RefSeq" id="XP_033391976.1">
    <property type="nucleotide sequence ID" value="XM_033537621.1"/>
</dbReference>
<evidence type="ECO:0000256" key="2">
    <source>
        <dbReference type="ARBA" id="ARBA00022723"/>
    </source>
</evidence>
<keyword evidence="2" id="KW-0479">Metal-binding</keyword>
<dbReference type="Proteomes" id="UP000799438">
    <property type="component" value="Unassembled WGS sequence"/>
</dbReference>
<feature type="compositionally biased region" description="Low complexity" evidence="8">
    <location>
        <begin position="409"/>
        <end position="426"/>
    </location>
</feature>
<evidence type="ECO:0000256" key="6">
    <source>
        <dbReference type="ARBA" id="ARBA00023163"/>
    </source>
</evidence>
<dbReference type="InterPro" id="IPR001083">
    <property type="entry name" value="Cu_fist_DNA-bd_dom"/>
</dbReference>
<keyword evidence="11" id="KW-1185">Reference proteome</keyword>
<evidence type="ECO:0000256" key="5">
    <source>
        <dbReference type="ARBA" id="ARBA00023015"/>
    </source>
</evidence>
<evidence type="ECO:0000313" key="10">
    <source>
        <dbReference type="EMBL" id="KAF2136258.1"/>
    </source>
</evidence>
<dbReference type="PRINTS" id="PR00617">
    <property type="entry name" value="COPPERFIST"/>
</dbReference>
<dbReference type="GeneID" id="54295117"/>
<dbReference type="GO" id="GO:0005634">
    <property type="term" value="C:nucleus"/>
    <property type="evidence" value="ECO:0007669"/>
    <property type="project" value="UniProtKB-SubCell"/>
</dbReference>
<reference evidence="10" key="1">
    <citation type="journal article" date="2020" name="Stud. Mycol.">
        <title>101 Dothideomycetes genomes: a test case for predicting lifestyles and emergence of pathogens.</title>
        <authorList>
            <person name="Haridas S."/>
            <person name="Albert R."/>
            <person name="Binder M."/>
            <person name="Bloem J."/>
            <person name="Labutti K."/>
            <person name="Salamov A."/>
            <person name="Andreopoulos B."/>
            <person name="Baker S."/>
            <person name="Barry K."/>
            <person name="Bills G."/>
            <person name="Bluhm B."/>
            <person name="Cannon C."/>
            <person name="Castanera R."/>
            <person name="Culley D."/>
            <person name="Daum C."/>
            <person name="Ezra D."/>
            <person name="Gonzalez J."/>
            <person name="Henrissat B."/>
            <person name="Kuo A."/>
            <person name="Liang C."/>
            <person name="Lipzen A."/>
            <person name="Lutzoni F."/>
            <person name="Magnuson J."/>
            <person name="Mondo S."/>
            <person name="Nolan M."/>
            <person name="Ohm R."/>
            <person name="Pangilinan J."/>
            <person name="Park H.-J."/>
            <person name="Ramirez L."/>
            <person name="Alfaro M."/>
            <person name="Sun H."/>
            <person name="Tritt A."/>
            <person name="Yoshinaga Y."/>
            <person name="Zwiers L.-H."/>
            <person name="Turgeon B."/>
            <person name="Goodwin S."/>
            <person name="Spatafora J."/>
            <person name="Crous P."/>
            <person name="Grigoriev I."/>
        </authorList>
    </citation>
    <scope>NUCLEOTIDE SEQUENCE</scope>
    <source>
        <strain evidence="10">CBS 121167</strain>
    </source>
</reference>
<dbReference type="PROSITE" id="PS50073">
    <property type="entry name" value="COPPER_FIST_2"/>
    <property type="match status" value="1"/>
</dbReference>
<dbReference type="GO" id="GO:0000978">
    <property type="term" value="F:RNA polymerase II cis-regulatory region sequence-specific DNA binding"/>
    <property type="evidence" value="ECO:0007669"/>
    <property type="project" value="TreeGrafter"/>
</dbReference>
<feature type="region of interest" description="Disordered" evidence="8">
    <location>
        <begin position="409"/>
        <end position="438"/>
    </location>
</feature>
<comment type="subcellular location">
    <subcellularLocation>
        <location evidence="1">Nucleus</location>
    </subcellularLocation>
</comment>
<evidence type="ECO:0000256" key="4">
    <source>
        <dbReference type="ARBA" id="ARBA00023008"/>
    </source>
</evidence>
<dbReference type="SUPFAM" id="SSF57879">
    <property type="entry name" value="Zinc domain conserved in yeast copper-regulated transcription factors"/>
    <property type="match status" value="1"/>
</dbReference>
<dbReference type="PANTHER" id="PTHR28088:SF5">
    <property type="entry name" value="TRANSCRIPTIONAL ACTIVATOR HAA1-RELATED"/>
    <property type="match status" value="1"/>
</dbReference>
<keyword evidence="3" id="KW-0862">Zinc</keyword>
<feature type="compositionally biased region" description="Polar residues" evidence="8">
    <location>
        <begin position="343"/>
        <end position="374"/>
    </location>
</feature>
<dbReference type="InterPro" id="IPR051763">
    <property type="entry name" value="Copper_Homeo_Regul"/>
</dbReference>
<dbReference type="OrthoDB" id="5600085at2759"/>
<dbReference type="FunFam" id="3.90.430.10:FF:000001">
    <property type="entry name" value="Copper fist DNA-binding protein"/>
    <property type="match status" value="1"/>
</dbReference>
<dbReference type="InterPro" id="IPR036395">
    <property type="entry name" value="Cu_fist_DNA-bd_dom_sf"/>
</dbReference>
<proteinExistence type="predicted"/>